<dbReference type="Proteomes" id="UP000011185">
    <property type="component" value="Unassembled WGS sequence"/>
</dbReference>
<organism evidence="1 2">
    <name type="scientific">Trachipleistophora hominis</name>
    <name type="common">Microsporidian parasite</name>
    <dbReference type="NCBI Taxonomy" id="72359"/>
    <lineage>
        <taxon>Eukaryota</taxon>
        <taxon>Fungi</taxon>
        <taxon>Fungi incertae sedis</taxon>
        <taxon>Microsporidia</taxon>
        <taxon>Pleistophoridae</taxon>
        <taxon>Trachipleistophora</taxon>
    </lineage>
</organism>
<proteinExistence type="predicted"/>
<reference evidence="1 2" key="1">
    <citation type="journal article" date="2012" name="PLoS Pathog.">
        <title>The genome of the obligate intracellular parasite Trachipleistophora hominis: new insights into microsporidian genome dynamics and reductive evolution.</title>
        <authorList>
            <person name="Heinz E."/>
            <person name="Williams T.A."/>
            <person name="Nakjang S."/>
            <person name="Noel C.J."/>
            <person name="Swan D.C."/>
            <person name="Goldberg A.V."/>
            <person name="Harris S.R."/>
            <person name="Weinmaier T."/>
            <person name="Markert S."/>
            <person name="Becher D."/>
            <person name="Bernhardt J."/>
            <person name="Dagan T."/>
            <person name="Hacker C."/>
            <person name="Lucocq J.M."/>
            <person name="Schweder T."/>
            <person name="Rattei T."/>
            <person name="Hall N."/>
            <person name="Hirt R.P."/>
            <person name="Embley T.M."/>
        </authorList>
    </citation>
    <scope>NUCLEOTIDE SEQUENCE [LARGE SCALE GENOMIC DNA]</scope>
</reference>
<name>L7JT51_TRAHO</name>
<dbReference type="VEuPathDB" id="MicrosporidiaDB:THOM_2879"/>
<dbReference type="HOGENOM" id="CLU_3052061_0_0_1"/>
<evidence type="ECO:0000313" key="2">
    <source>
        <dbReference type="Proteomes" id="UP000011185"/>
    </source>
</evidence>
<keyword evidence="2" id="KW-1185">Reference proteome</keyword>
<accession>L7JT51</accession>
<gene>
    <name evidence="1" type="ORF">THOM_2879</name>
</gene>
<sequence>MLPKFFYLTDGLKRYFKLSIVAPCSEKVLLIYIISRVEKEASKMIVLNVEVALS</sequence>
<evidence type="ECO:0000313" key="1">
    <source>
        <dbReference type="EMBL" id="ELQ74196.1"/>
    </source>
</evidence>
<dbReference type="AlphaFoldDB" id="L7JT51"/>
<dbReference type="InParanoid" id="L7JT51"/>
<protein>
    <submittedName>
        <fullName evidence="1">Uncharacterized protein</fullName>
    </submittedName>
</protein>
<dbReference type="EMBL" id="JH994062">
    <property type="protein sequence ID" value="ELQ74196.1"/>
    <property type="molecule type" value="Genomic_DNA"/>
</dbReference>